<keyword evidence="2" id="KW-0012">Acyltransferase</keyword>
<sequence>MTPRLARGLDLDAVQACVVAAFEPFVAGIGRRPAPMDDDYATMIAQGEVWVVGEGEAVMACHAADGIMHLDVLAALPSAQGRGLGRLLVAHCERLAHASGLAAVELYTNAAMSGAQHLYAALGYTEVARGAHEGFMRVFYRKVF</sequence>
<dbReference type="GO" id="GO:0016747">
    <property type="term" value="F:acyltransferase activity, transferring groups other than amino-acyl groups"/>
    <property type="evidence" value="ECO:0007669"/>
    <property type="project" value="InterPro"/>
</dbReference>
<dbReference type="AlphaFoldDB" id="A0A918DB71"/>
<feature type="domain" description="N-acetyltransferase" evidence="3">
    <location>
        <begin position="1"/>
        <end position="144"/>
    </location>
</feature>
<dbReference type="EMBL" id="BMLP01000001">
    <property type="protein sequence ID" value="GGO26399.1"/>
    <property type="molecule type" value="Genomic_DNA"/>
</dbReference>
<dbReference type="InterPro" id="IPR016181">
    <property type="entry name" value="Acyl_CoA_acyltransferase"/>
</dbReference>
<reference evidence="4 5" key="1">
    <citation type="journal article" date="2014" name="Int. J. Syst. Evol. Microbiol.">
        <title>Complete genome sequence of Corynebacterium casei LMG S-19264T (=DSM 44701T), isolated from a smear-ripened cheese.</title>
        <authorList>
            <consortium name="US DOE Joint Genome Institute (JGI-PGF)"/>
            <person name="Walter F."/>
            <person name="Albersmeier A."/>
            <person name="Kalinowski J."/>
            <person name="Ruckert C."/>
        </authorList>
    </citation>
    <scope>NUCLEOTIDE SEQUENCE [LARGE SCALE GENOMIC DNA]</scope>
    <source>
        <strain evidence="4 5">CGMCC 1.7029</strain>
    </source>
</reference>
<dbReference type="InterPro" id="IPR000182">
    <property type="entry name" value="GNAT_dom"/>
</dbReference>
<dbReference type="PANTHER" id="PTHR43877:SF2">
    <property type="entry name" value="AMINOALKYLPHOSPHONATE N-ACETYLTRANSFERASE-RELATED"/>
    <property type="match status" value="1"/>
</dbReference>
<keyword evidence="1" id="KW-0808">Transferase</keyword>
<dbReference type="PROSITE" id="PS51186">
    <property type="entry name" value="GNAT"/>
    <property type="match status" value="1"/>
</dbReference>
<evidence type="ECO:0000313" key="4">
    <source>
        <dbReference type="EMBL" id="GGO26399.1"/>
    </source>
</evidence>
<evidence type="ECO:0000259" key="3">
    <source>
        <dbReference type="PROSITE" id="PS51186"/>
    </source>
</evidence>
<dbReference type="OrthoDB" id="281808at2"/>
<gene>
    <name evidence="4" type="ORF">GCM10010991_07050</name>
</gene>
<dbReference type="Gene3D" id="3.40.630.30">
    <property type="match status" value="1"/>
</dbReference>
<protein>
    <submittedName>
        <fullName evidence="4">N-acetyltransferase GCN5</fullName>
    </submittedName>
</protein>
<dbReference type="SUPFAM" id="SSF55729">
    <property type="entry name" value="Acyl-CoA N-acyltransferases (Nat)"/>
    <property type="match status" value="1"/>
</dbReference>
<organism evidence="4 5">
    <name type="scientific">Gemmobacter aquaticus</name>
    <dbReference type="NCBI Taxonomy" id="490185"/>
    <lineage>
        <taxon>Bacteria</taxon>
        <taxon>Pseudomonadati</taxon>
        <taxon>Pseudomonadota</taxon>
        <taxon>Alphaproteobacteria</taxon>
        <taxon>Rhodobacterales</taxon>
        <taxon>Paracoccaceae</taxon>
        <taxon>Gemmobacter</taxon>
    </lineage>
</organism>
<evidence type="ECO:0000256" key="2">
    <source>
        <dbReference type="ARBA" id="ARBA00023315"/>
    </source>
</evidence>
<dbReference type="PANTHER" id="PTHR43877">
    <property type="entry name" value="AMINOALKYLPHOSPHONATE N-ACETYLTRANSFERASE-RELATED-RELATED"/>
    <property type="match status" value="1"/>
</dbReference>
<dbReference type="Proteomes" id="UP000598196">
    <property type="component" value="Unassembled WGS sequence"/>
</dbReference>
<proteinExistence type="predicted"/>
<accession>A0A918DB71</accession>
<dbReference type="InterPro" id="IPR050832">
    <property type="entry name" value="Bact_Acetyltransf"/>
</dbReference>
<comment type="caution">
    <text evidence="4">The sequence shown here is derived from an EMBL/GenBank/DDBJ whole genome shotgun (WGS) entry which is preliminary data.</text>
</comment>
<evidence type="ECO:0000256" key="1">
    <source>
        <dbReference type="ARBA" id="ARBA00022679"/>
    </source>
</evidence>
<name>A0A918DB71_9RHOB</name>
<dbReference type="CDD" id="cd04301">
    <property type="entry name" value="NAT_SF"/>
    <property type="match status" value="1"/>
</dbReference>
<dbReference type="Pfam" id="PF13508">
    <property type="entry name" value="Acetyltransf_7"/>
    <property type="match status" value="1"/>
</dbReference>
<keyword evidence="5" id="KW-1185">Reference proteome</keyword>
<evidence type="ECO:0000313" key="5">
    <source>
        <dbReference type="Proteomes" id="UP000598196"/>
    </source>
</evidence>
<dbReference type="RefSeq" id="WP_146285523.1">
    <property type="nucleotide sequence ID" value="NZ_BMLP01000001.1"/>
</dbReference>